<evidence type="ECO:0000256" key="1">
    <source>
        <dbReference type="SAM" id="MobiDB-lite"/>
    </source>
</evidence>
<organism evidence="2 3">
    <name type="scientific">Methylobacterium aquaticum</name>
    <dbReference type="NCBI Taxonomy" id="270351"/>
    <lineage>
        <taxon>Bacteria</taxon>
        <taxon>Pseudomonadati</taxon>
        <taxon>Pseudomonadota</taxon>
        <taxon>Alphaproteobacteria</taxon>
        <taxon>Hyphomicrobiales</taxon>
        <taxon>Methylobacteriaceae</taxon>
        <taxon>Methylobacterium</taxon>
    </lineage>
</organism>
<dbReference type="RefSeq" id="WP_048468037.1">
    <property type="nucleotide sequence ID" value="NZ_LABX01000419.1"/>
</dbReference>
<dbReference type="InterPro" id="IPR001611">
    <property type="entry name" value="Leu-rich_rpt"/>
</dbReference>
<sequence length="456" mass="49199">MRFASLLDGHRRNGTRPAAATGEPWTYAGLAAEIPSGRANEFVSPRSVSNWCKGTSLPDEIEPILRALFGPSDRHAAARSELRSAFQAARDEKAARILAKAKTDPAGGQWVIEDDQFVLDRSLRPTDQRAAKDPLRRQLQAAILRHAADLAERARRVGNTRSWGGLGDAAARFHAALQGEPRDVLDRLGDAYASLLELGSFLETDIRLQNDPARFDDPLDADIQGVLSTLVRTAAPWLRGFPTVARWDDEAGKALLRADLFQPAREFIRINRKRQAIPERDAAEIVALAETAETVGFQGHKAGTRAVGQATNLLLAEATAVAVSRIGNQDEAALPITARALSTLSAAQAEVEAFSAHWPPDLRLALRAILEDRQDHLGVSPAASLPAAVPDDVEKQAAALILQGQSPPAAWRPFIRNLDFSFQELGDVAPLAGLTSLQTLDLSNTQVTNVAPLAAL</sequence>
<reference evidence="2 3" key="1">
    <citation type="submission" date="2015-03" db="EMBL/GenBank/DDBJ databases">
        <title>Genome sequencing of Methylobacterium aquaticum DSM16371 type strain.</title>
        <authorList>
            <person name="Chaudhry V."/>
            <person name="Patil P.B."/>
        </authorList>
    </citation>
    <scope>NUCLEOTIDE SEQUENCE [LARGE SCALE GENOMIC DNA]</scope>
    <source>
        <strain evidence="2 3">DSM 16371</strain>
    </source>
</reference>
<accession>A0A0J6RPV9</accession>
<dbReference type="Gene3D" id="3.80.10.10">
    <property type="entry name" value="Ribonuclease Inhibitor"/>
    <property type="match status" value="1"/>
</dbReference>
<dbReference type="SUPFAM" id="SSF52058">
    <property type="entry name" value="L domain-like"/>
    <property type="match status" value="1"/>
</dbReference>
<dbReference type="EMBL" id="LABX01000419">
    <property type="protein sequence ID" value="KMO24905.1"/>
    <property type="molecule type" value="Genomic_DNA"/>
</dbReference>
<protein>
    <submittedName>
        <fullName evidence="2">Uncharacterized protein</fullName>
    </submittedName>
</protein>
<feature type="non-terminal residue" evidence="2">
    <location>
        <position position="456"/>
    </location>
</feature>
<dbReference type="PROSITE" id="PS51450">
    <property type="entry name" value="LRR"/>
    <property type="match status" value="1"/>
</dbReference>
<evidence type="ECO:0000313" key="2">
    <source>
        <dbReference type="EMBL" id="KMO24905.1"/>
    </source>
</evidence>
<proteinExistence type="predicted"/>
<name>A0A0J6RPV9_9HYPH</name>
<dbReference type="InterPro" id="IPR032675">
    <property type="entry name" value="LRR_dom_sf"/>
</dbReference>
<evidence type="ECO:0000313" key="3">
    <source>
        <dbReference type="Proteomes" id="UP000035929"/>
    </source>
</evidence>
<feature type="region of interest" description="Disordered" evidence="1">
    <location>
        <begin position="1"/>
        <end position="21"/>
    </location>
</feature>
<dbReference type="Proteomes" id="UP000035929">
    <property type="component" value="Unassembled WGS sequence"/>
</dbReference>
<dbReference type="AlphaFoldDB" id="A0A0J6RPV9"/>
<comment type="caution">
    <text evidence="2">The sequence shown here is derived from an EMBL/GenBank/DDBJ whole genome shotgun (WGS) entry which is preliminary data.</text>
</comment>
<gene>
    <name evidence="2" type="ORF">VP06_33015</name>
</gene>